<organism evidence="2 3">
    <name type="scientific">Exophiala oligosperma</name>
    <dbReference type="NCBI Taxonomy" id="215243"/>
    <lineage>
        <taxon>Eukaryota</taxon>
        <taxon>Fungi</taxon>
        <taxon>Dikarya</taxon>
        <taxon>Ascomycota</taxon>
        <taxon>Pezizomycotina</taxon>
        <taxon>Eurotiomycetes</taxon>
        <taxon>Chaetothyriomycetidae</taxon>
        <taxon>Chaetothyriales</taxon>
        <taxon>Herpotrichiellaceae</taxon>
        <taxon>Exophiala</taxon>
    </lineage>
</organism>
<protein>
    <recommendedName>
        <fullName evidence="1">DUF3645 domain-containing protein</fullName>
    </recommendedName>
</protein>
<evidence type="ECO:0000313" key="3">
    <source>
        <dbReference type="Proteomes" id="UP000053342"/>
    </source>
</evidence>
<sequence length="189" mass="21785">MALDLTEGLVINKTHQGQFPHLYITDRDTGQLVLESVVDNICSNGLPSLRLDLVTEGKRQKIRRYITDLRPGRTIVAAVNRITAHDETLKKKLLVLRGLFAHKVLLFALHQHRWRVTYGLSLDRSVLAVPFRAKDQPTPRSEFSHPDFTIIPVLFSFETLVSIRIETQVSKLEFWQVSRQWGFRMRASL</sequence>
<keyword evidence="3" id="KW-1185">Reference proteome</keyword>
<gene>
    <name evidence="2" type="ORF">PV06_11122</name>
</gene>
<dbReference type="HOGENOM" id="CLU_1434456_0_0_1"/>
<dbReference type="Proteomes" id="UP000053342">
    <property type="component" value="Unassembled WGS sequence"/>
</dbReference>
<evidence type="ECO:0000259" key="1">
    <source>
        <dbReference type="Pfam" id="PF12359"/>
    </source>
</evidence>
<dbReference type="VEuPathDB" id="FungiDB:PV06_11122"/>
<proteinExistence type="predicted"/>
<dbReference type="STRING" id="215243.A0A0D2D0A9"/>
<dbReference type="EMBL" id="KN847350">
    <property type="protein sequence ID" value="KIW36713.1"/>
    <property type="molecule type" value="Genomic_DNA"/>
</dbReference>
<dbReference type="GeneID" id="27363196"/>
<dbReference type="OrthoDB" id="4272253at2759"/>
<dbReference type="RefSeq" id="XP_016256929.1">
    <property type="nucleotide sequence ID" value="XM_016412748.1"/>
</dbReference>
<reference evidence="2 3" key="1">
    <citation type="submission" date="2015-01" db="EMBL/GenBank/DDBJ databases">
        <title>The Genome Sequence of Exophiala oligosperma CBS72588.</title>
        <authorList>
            <consortium name="The Broad Institute Genomics Platform"/>
            <person name="Cuomo C."/>
            <person name="de Hoog S."/>
            <person name="Gorbushina A."/>
            <person name="Stielow B."/>
            <person name="Teixiera M."/>
            <person name="Abouelleil A."/>
            <person name="Chapman S.B."/>
            <person name="Priest M."/>
            <person name="Young S.K."/>
            <person name="Wortman J."/>
            <person name="Nusbaum C."/>
            <person name="Birren B."/>
        </authorList>
    </citation>
    <scope>NUCLEOTIDE SEQUENCE [LARGE SCALE GENOMIC DNA]</scope>
    <source>
        <strain evidence="2 3">CBS 72588</strain>
    </source>
</reference>
<dbReference type="InterPro" id="IPR022105">
    <property type="entry name" value="DUF3645"/>
</dbReference>
<accession>A0A0D2D0A9</accession>
<dbReference type="AlphaFoldDB" id="A0A0D2D0A9"/>
<dbReference type="Pfam" id="PF12359">
    <property type="entry name" value="DUF3645"/>
    <property type="match status" value="1"/>
</dbReference>
<feature type="domain" description="DUF3645" evidence="1">
    <location>
        <begin position="123"/>
        <end position="151"/>
    </location>
</feature>
<evidence type="ECO:0000313" key="2">
    <source>
        <dbReference type="EMBL" id="KIW36713.1"/>
    </source>
</evidence>
<name>A0A0D2D0A9_9EURO</name>